<gene>
    <name evidence="2" type="ORF">DNG_09396</name>
</gene>
<dbReference type="Proteomes" id="UP001187682">
    <property type="component" value="Unassembled WGS sequence"/>
</dbReference>
<dbReference type="Pfam" id="PF00069">
    <property type="entry name" value="Pkinase"/>
    <property type="match status" value="1"/>
</dbReference>
<keyword evidence="3" id="KW-1185">Reference proteome</keyword>
<dbReference type="AlphaFoldDB" id="A0AAE8N865"/>
<dbReference type="Gene3D" id="1.10.510.10">
    <property type="entry name" value="Transferase(Phosphotransferase) domain 1"/>
    <property type="match status" value="1"/>
</dbReference>
<comment type="caution">
    <text evidence="2">The sequence shown here is derived from an EMBL/GenBank/DDBJ whole genome shotgun (WGS) entry which is preliminary data.</text>
</comment>
<reference evidence="2" key="1">
    <citation type="submission" date="2018-03" db="EMBL/GenBank/DDBJ databases">
        <authorList>
            <person name="Guldener U."/>
        </authorList>
    </citation>
    <scope>NUCLEOTIDE SEQUENCE</scope>
</reference>
<organism evidence="2 3">
    <name type="scientific">Cephalotrichum gorgonifer</name>
    <dbReference type="NCBI Taxonomy" id="2041049"/>
    <lineage>
        <taxon>Eukaryota</taxon>
        <taxon>Fungi</taxon>
        <taxon>Dikarya</taxon>
        <taxon>Ascomycota</taxon>
        <taxon>Pezizomycotina</taxon>
        <taxon>Sordariomycetes</taxon>
        <taxon>Hypocreomycetidae</taxon>
        <taxon>Microascales</taxon>
        <taxon>Microascaceae</taxon>
        <taxon>Cephalotrichum</taxon>
    </lineage>
</organism>
<proteinExistence type="predicted"/>
<feature type="domain" description="Protein kinase" evidence="1">
    <location>
        <begin position="36"/>
        <end position="263"/>
    </location>
</feature>
<dbReference type="GO" id="GO:0004672">
    <property type="term" value="F:protein kinase activity"/>
    <property type="evidence" value="ECO:0007669"/>
    <property type="project" value="InterPro"/>
</dbReference>
<dbReference type="GO" id="GO:0005524">
    <property type="term" value="F:ATP binding"/>
    <property type="evidence" value="ECO:0007669"/>
    <property type="project" value="InterPro"/>
</dbReference>
<dbReference type="InterPro" id="IPR000719">
    <property type="entry name" value="Prot_kinase_dom"/>
</dbReference>
<sequence length="263" mass="29160">MVGDTHETDVLVWVLQPFEPLFAKLAPSPAPGSVEVTLSDYFLPEFFVSVLDVVDEELLPRRLEVKLSPYVPPGVWLDEDFLDDLETWTPPRKVLIDNGQTACFFEPCYSVFEPITELRAYKKITAANLDPQLHICRLHGVVMDDAGRVPGLLLSYIDHSGLTMSCLVGPDEPSASVRARWASQLSTALAELHKAGIVWGDVKAENVLVDQDDNAWITDFGGGYTEGWVGKEVAGTVEGDLEGMVRLREFIFQDKAQDPGDRL</sequence>
<evidence type="ECO:0000313" key="2">
    <source>
        <dbReference type="EMBL" id="SPO06702.1"/>
    </source>
</evidence>
<accession>A0AAE8N865</accession>
<dbReference type="SUPFAM" id="SSF56112">
    <property type="entry name" value="Protein kinase-like (PK-like)"/>
    <property type="match status" value="1"/>
</dbReference>
<evidence type="ECO:0000259" key="1">
    <source>
        <dbReference type="PROSITE" id="PS50011"/>
    </source>
</evidence>
<dbReference type="InterPro" id="IPR011009">
    <property type="entry name" value="Kinase-like_dom_sf"/>
</dbReference>
<name>A0AAE8N865_9PEZI</name>
<dbReference type="PROSITE" id="PS50011">
    <property type="entry name" value="PROTEIN_KINASE_DOM"/>
    <property type="match status" value="1"/>
</dbReference>
<protein>
    <recommendedName>
        <fullName evidence="1">Protein kinase domain-containing protein</fullName>
    </recommendedName>
</protein>
<dbReference type="EMBL" id="ONZQ02000016">
    <property type="protein sequence ID" value="SPO06702.1"/>
    <property type="molecule type" value="Genomic_DNA"/>
</dbReference>
<evidence type="ECO:0000313" key="3">
    <source>
        <dbReference type="Proteomes" id="UP001187682"/>
    </source>
</evidence>